<reference evidence="1 2" key="1">
    <citation type="journal article" date="2021" name="Elife">
        <title>Chloroplast acquisition without the gene transfer in kleptoplastic sea slugs, Plakobranchus ocellatus.</title>
        <authorList>
            <person name="Maeda T."/>
            <person name="Takahashi S."/>
            <person name="Yoshida T."/>
            <person name="Shimamura S."/>
            <person name="Takaki Y."/>
            <person name="Nagai Y."/>
            <person name="Toyoda A."/>
            <person name="Suzuki Y."/>
            <person name="Arimoto A."/>
            <person name="Ishii H."/>
            <person name="Satoh N."/>
            <person name="Nishiyama T."/>
            <person name="Hasebe M."/>
            <person name="Maruyama T."/>
            <person name="Minagawa J."/>
            <person name="Obokata J."/>
            <person name="Shigenobu S."/>
        </authorList>
    </citation>
    <scope>NUCLEOTIDE SEQUENCE [LARGE SCALE GENOMIC DNA]</scope>
</reference>
<dbReference type="AlphaFoldDB" id="A0AAV4CF46"/>
<dbReference type="Proteomes" id="UP000735302">
    <property type="component" value="Unassembled WGS sequence"/>
</dbReference>
<protein>
    <submittedName>
        <fullName evidence="1">Uncharacterized protein</fullName>
    </submittedName>
</protein>
<organism evidence="1 2">
    <name type="scientific">Plakobranchus ocellatus</name>
    <dbReference type="NCBI Taxonomy" id="259542"/>
    <lineage>
        <taxon>Eukaryota</taxon>
        <taxon>Metazoa</taxon>
        <taxon>Spiralia</taxon>
        <taxon>Lophotrochozoa</taxon>
        <taxon>Mollusca</taxon>
        <taxon>Gastropoda</taxon>
        <taxon>Heterobranchia</taxon>
        <taxon>Euthyneura</taxon>
        <taxon>Panpulmonata</taxon>
        <taxon>Sacoglossa</taxon>
        <taxon>Placobranchoidea</taxon>
        <taxon>Plakobranchidae</taxon>
        <taxon>Plakobranchus</taxon>
    </lineage>
</organism>
<dbReference type="EMBL" id="BLXT01006199">
    <property type="protein sequence ID" value="GFO29769.1"/>
    <property type="molecule type" value="Genomic_DNA"/>
</dbReference>
<sequence length="113" mass="12567">MQDAGYADPERAMTTLTPVLRSGQFARLSAQHLNLCKYWRALSWLALMCRLTNDLAEFPGSGWHPSMVSCPRARRRQGTHQGAPFWVNECSFRDALSAIATSIGTSKINRASP</sequence>
<accession>A0AAV4CF46</accession>
<evidence type="ECO:0000313" key="2">
    <source>
        <dbReference type="Proteomes" id="UP000735302"/>
    </source>
</evidence>
<comment type="caution">
    <text evidence="1">The sequence shown here is derived from an EMBL/GenBank/DDBJ whole genome shotgun (WGS) entry which is preliminary data.</text>
</comment>
<keyword evidence="2" id="KW-1185">Reference proteome</keyword>
<gene>
    <name evidence="1" type="ORF">PoB_005627400</name>
</gene>
<name>A0AAV4CF46_9GAST</name>
<proteinExistence type="predicted"/>
<evidence type="ECO:0000313" key="1">
    <source>
        <dbReference type="EMBL" id="GFO29769.1"/>
    </source>
</evidence>